<dbReference type="EMBL" id="RCHU02000014">
    <property type="protein sequence ID" value="KAL3572333.1"/>
    <property type="molecule type" value="Genomic_DNA"/>
</dbReference>
<reference evidence="1 2" key="1">
    <citation type="journal article" date="2024" name="Plant Biotechnol. J.">
        <title>Genome and CRISPR/Cas9 system of a widespread forest tree (Populus alba) in the world.</title>
        <authorList>
            <person name="Liu Y.J."/>
            <person name="Jiang P.F."/>
            <person name="Han X.M."/>
            <person name="Li X.Y."/>
            <person name="Wang H.M."/>
            <person name="Wang Y.J."/>
            <person name="Wang X.X."/>
            <person name="Zeng Q.Y."/>
        </authorList>
    </citation>
    <scope>NUCLEOTIDE SEQUENCE [LARGE SCALE GENOMIC DNA]</scope>
    <source>
        <strain evidence="2">cv. PAL-ZL1</strain>
    </source>
</reference>
<organism evidence="1 2">
    <name type="scientific">Populus alba</name>
    <name type="common">White poplar</name>
    <dbReference type="NCBI Taxonomy" id="43335"/>
    <lineage>
        <taxon>Eukaryota</taxon>
        <taxon>Viridiplantae</taxon>
        <taxon>Streptophyta</taxon>
        <taxon>Embryophyta</taxon>
        <taxon>Tracheophyta</taxon>
        <taxon>Spermatophyta</taxon>
        <taxon>Magnoliopsida</taxon>
        <taxon>eudicotyledons</taxon>
        <taxon>Gunneridae</taxon>
        <taxon>Pentapetalae</taxon>
        <taxon>rosids</taxon>
        <taxon>fabids</taxon>
        <taxon>Malpighiales</taxon>
        <taxon>Salicaceae</taxon>
        <taxon>Saliceae</taxon>
        <taxon>Populus</taxon>
    </lineage>
</organism>
<evidence type="ECO:0000313" key="2">
    <source>
        <dbReference type="Proteomes" id="UP000309997"/>
    </source>
</evidence>
<dbReference type="Proteomes" id="UP000309997">
    <property type="component" value="Unassembled WGS sequence"/>
</dbReference>
<sequence length="94" mass="10573">MTVFVNVLEGCTFIFLDFTMTGGLFQALPPFLFKFFSMSIFELQESTLKPFASMEAPINLKVQNHYFDGLGSYCNLNLATYLAHRGKFAGPTMP</sequence>
<keyword evidence="2" id="KW-1185">Reference proteome</keyword>
<protein>
    <submittedName>
        <fullName evidence="1">Uncharacterized protein</fullName>
    </submittedName>
</protein>
<proteinExistence type="predicted"/>
<comment type="caution">
    <text evidence="1">The sequence shown here is derived from an EMBL/GenBank/DDBJ whole genome shotgun (WGS) entry which is preliminary data.</text>
</comment>
<name>A0ACC4B1D0_POPAL</name>
<gene>
    <name evidence="1" type="ORF">D5086_026237</name>
</gene>
<accession>A0ACC4B1D0</accession>
<evidence type="ECO:0000313" key="1">
    <source>
        <dbReference type="EMBL" id="KAL3572333.1"/>
    </source>
</evidence>